<feature type="compositionally biased region" description="Basic residues" evidence="1">
    <location>
        <begin position="1"/>
        <end position="14"/>
    </location>
</feature>
<keyword evidence="3" id="KW-1185">Reference proteome</keyword>
<geneLocation type="plasmid" evidence="2 3">
    <name>unnamed2</name>
</geneLocation>
<evidence type="ECO:0000256" key="1">
    <source>
        <dbReference type="SAM" id="MobiDB-lite"/>
    </source>
</evidence>
<proteinExistence type="predicted"/>
<reference evidence="2 3" key="1">
    <citation type="submission" date="2018-02" db="EMBL/GenBank/DDBJ databases">
        <title>Complete genome sequence of Streptomyces dengpaensis, the producer of angucyclines.</title>
        <authorList>
            <person name="Yumei L."/>
        </authorList>
    </citation>
    <scope>NUCLEOTIDE SEQUENCE [LARGE SCALE GENOMIC DNA]</scope>
    <source>
        <strain evidence="2 3">XZHG99</strain>
        <plasmid evidence="2 3">unnamed2</plasmid>
    </source>
</reference>
<organism evidence="2 3">
    <name type="scientific">Streptomyces dengpaensis</name>
    <dbReference type="NCBI Taxonomy" id="2049881"/>
    <lineage>
        <taxon>Bacteria</taxon>
        <taxon>Bacillati</taxon>
        <taxon>Actinomycetota</taxon>
        <taxon>Actinomycetes</taxon>
        <taxon>Kitasatosporales</taxon>
        <taxon>Streptomycetaceae</taxon>
        <taxon>Streptomyces</taxon>
    </lineage>
</organism>
<accession>A0ABN5IF63</accession>
<protein>
    <submittedName>
        <fullName evidence="2">Uncharacterized protein</fullName>
    </submittedName>
</protein>
<dbReference type="Proteomes" id="UP000238413">
    <property type="component" value="Plasmid unnamed2"/>
</dbReference>
<name>A0ABN5IF63_9ACTN</name>
<evidence type="ECO:0000313" key="3">
    <source>
        <dbReference type="Proteomes" id="UP000238413"/>
    </source>
</evidence>
<evidence type="ECO:0000313" key="2">
    <source>
        <dbReference type="EMBL" id="AVH61850.1"/>
    </source>
</evidence>
<sequence length="62" mass="7028">MLKSRRPWCGRRVRGSAGGRDRNCPWLPPGGSERDCPTPRHRPTRPAVVRRSVRADQAVVRP</sequence>
<dbReference type="EMBL" id="CP026654">
    <property type="protein sequence ID" value="AVH61850.1"/>
    <property type="molecule type" value="Genomic_DNA"/>
</dbReference>
<gene>
    <name evidence="2" type="ORF">C4B68_40810</name>
</gene>
<keyword evidence="2" id="KW-0614">Plasmid</keyword>
<feature type="region of interest" description="Disordered" evidence="1">
    <location>
        <begin position="1"/>
        <end position="62"/>
    </location>
</feature>